<dbReference type="Proteomes" id="UP000027222">
    <property type="component" value="Unassembled WGS sequence"/>
</dbReference>
<dbReference type="HOGENOM" id="CLU_000288_103_2_1"/>
<evidence type="ECO:0000256" key="3">
    <source>
        <dbReference type="PROSITE-ProRule" id="PRU00221"/>
    </source>
</evidence>
<dbReference type="Gene3D" id="1.20.1280.50">
    <property type="match status" value="1"/>
</dbReference>
<dbReference type="PRINTS" id="PR00320">
    <property type="entry name" value="GPROTEINBRPT"/>
</dbReference>
<dbReference type="PROSITE" id="PS50294">
    <property type="entry name" value="WD_REPEATS_REGION"/>
    <property type="match status" value="4"/>
</dbReference>
<feature type="repeat" description="WD" evidence="3">
    <location>
        <begin position="510"/>
        <end position="549"/>
    </location>
</feature>
<feature type="repeat" description="WD" evidence="3">
    <location>
        <begin position="597"/>
        <end position="636"/>
    </location>
</feature>
<evidence type="ECO:0000256" key="4">
    <source>
        <dbReference type="SAM" id="MobiDB-lite"/>
    </source>
</evidence>
<dbReference type="InterPro" id="IPR015943">
    <property type="entry name" value="WD40/YVTN_repeat-like_dom_sf"/>
</dbReference>
<reference evidence="7" key="1">
    <citation type="journal article" date="2014" name="Proc. Natl. Acad. Sci. U.S.A.">
        <title>Extensive sampling of basidiomycete genomes demonstrates inadequacy of the white-rot/brown-rot paradigm for wood decay fungi.</title>
        <authorList>
            <person name="Riley R."/>
            <person name="Salamov A.A."/>
            <person name="Brown D.W."/>
            <person name="Nagy L.G."/>
            <person name="Floudas D."/>
            <person name="Held B.W."/>
            <person name="Levasseur A."/>
            <person name="Lombard V."/>
            <person name="Morin E."/>
            <person name="Otillar R."/>
            <person name="Lindquist E.A."/>
            <person name="Sun H."/>
            <person name="LaButti K.M."/>
            <person name="Schmutz J."/>
            <person name="Jabbour D."/>
            <person name="Luo H."/>
            <person name="Baker S.E."/>
            <person name="Pisabarro A.G."/>
            <person name="Walton J.D."/>
            <person name="Blanchette R.A."/>
            <person name="Henrissat B."/>
            <person name="Martin F."/>
            <person name="Cullen D."/>
            <person name="Hibbett D.S."/>
            <person name="Grigoriev I.V."/>
        </authorList>
    </citation>
    <scope>NUCLEOTIDE SEQUENCE [LARGE SCALE GENOMIC DNA]</scope>
    <source>
        <strain evidence="7">CBS 339.88</strain>
    </source>
</reference>
<feature type="compositionally biased region" description="Basic residues" evidence="4">
    <location>
        <begin position="111"/>
        <end position="121"/>
    </location>
</feature>
<evidence type="ECO:0000259" key="5">
    <source>
        <dbReference type="SMART" id="SM00256"/>
    </source>
</evidence>
<gene>
    <name evidence="6" type="ORF">GALMADRAFT_61273</name>
</gene>
<dbReference type="PANTHER" id="PTHR19879">
    <property type="entry name" value="TRANSCRIPTION INITIATION FACTOR TFIID"/>
    <property type="match status" value="1"/>
</dbReference>
<feature type="compositionally biased region" description="Basic and acidic residues" evidence="4">
    <location>
        <begin position="266"/>
        <end position="293"/>
    </location>
</feature>
<dbReference type="AlphaFoldDB" id="A0A067TQ41"/>
<evidence type="ECO:0000256" key="1">
    <source>
        <dbReference type="ARBA" id="ARBA00022574"/>
    </source>
</evidence>
<dbReference type="Pfam" id="PF12937">
    <property type="entry name" value="F-box-like"/>
    <property type="match status" value="1"/>
</dbReference>
<accession>A0A067TQ41</accession>
<dbReference type="SMART" id="SM00256">
    <property type="entry name" value="FBOX"/>
    <property type="match status" value="1"/>
</dbReference>
<dbReference type="SUPFAM" id="SSF50978">
    <property type="entry name" value="WD40 repeat-like"/>
    <property type="match status" value="1"/>
</dbReference>
<dbReference type="STRING" id="685588.A0A067TQ41"/>
<dbReference type="InterPro" id="IPR036047">
    <property type="entry name" value="F-box-like_dom_sf"/>
</dbReference>
<feature type="repeat" description="WD" evidence="3">
    <location>
        <begin position="470"/>
        <end position="509"/>
    </location>
</feature>
<dbReference type="InterPro" id="IPR020472">
    <property type="entry name" value="WD40_PAC1"/>
</dbReference>
<name>A0A067TQ41_GALM3</name>
<feature type="compositionally biased region" description="Basic and acidic residues" evidence="4">
    <location>
        <begin position="52"/>
        <end position="96"/>
    </location>
</feature>
<keyword evidence="2" id="KW-0677">Repeat</keyword>
<feature type="region of interest" description="Disordered" evidence="4">
    <location>
        <begin position="1"/>
        <end position="165"/>
    </location>
</feature>
<dbReference type="PANTHER" id="PTHR19879:SF9">
    <property type="entry name" value="TRANSCRIPTION INITIATION FACTOR TFIID SUBUNIT 5"/>
    <property type="match status" value="1"/>
</dbReference>
<dbReference type="InterPro" id="IPR036322">
    <property type="entry name" value="WD40_repeat_dom_sf"/>
</dbReference>
<dbReference type="SUPFAM" id="SSF81383">
    <property type="entry name" value="F-box domain"/>
    <property type="match status" value="1"/>
</dbReference>
<dbReference type="PROSITE" id="PS50082">
    <property type="entry name" value="WD_REPEATS_2"/>
    <property type="match status" value="5"/>
</dbReference>
<proteinExistence type="predicted"/>
<keyword evidence="1 3" id="KW-0853">WD repeat</keyword>
<feature type="repeat" description="WD" evidence="3">
    <location>
        <begin position="428"/>
        <end position="469"/>
    </location>
</feature>
<dbReference type="SMART" id="SM00320">
    <property type="entry name" value="WD40"/>
    <property type="match status" value="7"/>
</dbReference>
<feature type="repeat" description="WD" evidence="3">
    <location>
        <begin position="398"/>
        <end position="427"/>
    </location>
</feature>
<dbReference type="OrthoDB" id="190105at2759"/>
<protein>
    <recommendedName>
        <fullName evidence="5">F-box domain-containing protein</fullName>
    </recommendedName>
</protein>
<feature type="domain" description="F-box" evidence="5">
    <location>
        <begin position="208"/>
        <end position="249"/>
    </location>
</feature>
<dbReference type="Pfam" id="PF00400">
    <property type="entry name" value="WD40"/>
    <property type="match status" value="5"/>
</dbReference>
<organism evidence="6 7">
    <name type="scientific">Galerina marginata (strain CBS 339.88)</name>
    <dbReference type="NCBI Taxonomy" id="685588"/>
    <lineage>
        <taxon>Eukaryota</taxon>
        <taxon>Fungi</taxon>
        <taxon>Dikarya</taxon>
        <taxon>Basidiomycota</taxon>
        <taxon>Agaricomycotina</taxon>
        <taxon>Agaricomycetes</taxon>
        <taxon>Agaricomycetidae</taxon>
        <taxon>Agaricales</taxon>
        <taxon>Agaricineae</taxon>
        <taxon>Strophariaceae</taxon>
        <taxon>Galerina</taxon>
    </lineage>
</organism>
<dbReference type="PROSITE" id="PS00678">
    <property type="entry name" value="WD_REPEATS_1"/>
    <property type="match status" value="3"/>
</dbReference>
<dbReference type="Gene3D" id="2.130.10.10">
    <property type="entry name" value="YVTN repeat-like/Quinoprotein amine dehydrogenase"/>
    <property type="match status" value="1"/>
</dbReference>
<dbReference type="InterPro" id="IPR019775">
    <property type="entry name" value="WD40_repeat_CS"/>
</dbReference>
<feature type="compositionally biased region" description="Basic and acidic residues" evidence="4">
    <location>
        <begin position="17"/>
        <end position="41"/>
    </location>
</feature>
<feature type="region of interest" description="Disordered" evidence="4">
    <location>
        <begin position="677"/>
        <end position="755"/>
    </location>
</feature>
<feature type="compositionally biased region" description="Basic and acidic residues" evidence="4">
    <location>
        <begin position="687"/>
        <end position="747"/>
    </location>
</feature>
<evidence type="ECO:0000256" key="2">
    <source>
        <dbReference type="ARBA" id="ARBA00022737"/>
    </source>
</evidence>
<dbReference type="EMBL" id="KL142371">
    <property type="protein sequence ID" value="KDR81093.1"/>
    <property type="molecule type" value="Genomic_DNA"/>
</dbReference>
<feature type="region of interest" description="Disordered" evidence="4">
    <location>
        <begin position="266"/>
        <end position="294"/>
    </location>
</feature>
<dbReference type="InterPro" id="IPR001810">
    <property type="entry name" value="F-box_dom"/>
</dbReference>
<sequence>MSHPNTNTPSSSSSSRRRAEREKERERERDREKEREKEKGTPSESSSSLSIRRAEKKERDRESQKEKDQARDRGKERDREKGKGKERENSHQDSRGPSELPIHGNYVHTHAERHSHRRRHTQPPISHPPPQPLYIPTDRPPTPAPSPIPTTQLTSPFPPSPSLPLSGLSPSSRLHYLSLLLSSCTPSELLFISQTISPLLKRDFLKDLPPELALEVVGYLEDPRDLGRVGRVSWGWRGVGRDEGVWRRMCVLFGFWGEGWGEGADRRERRERMEAGGKGKERASEGKERDHRQRTFSFRRHFKSSYITRQNWRHGGHLLSTHRMPIVPPDTGTVTSLALDADWVVVGLAGSMIKVFSARTGVLCRTLVGHESGVWGNNNDPHHPPDAPSNMGSTSYGWGQPNSIIVSGGCDKTVRVWDAKSGQCIYVLHGHTSTIRCIRTLHSRPIAVTGSRDATLRVWDVQLGRCLRVLEGHQQSVRCLDVWGDRVVSGSYDSTCRLWNIDTGECIHVLTGHFHQVYSVAFDGTRIASGGLDTTVRVWSAETGQCIALLQGHTALSHLTTQTQTTSPSNHPLLATGGSDGRIITFSLSTYKPLHKIIAHDSSVTSLQFSSEWLVTGGNDGRVRLFETRTGVFVREVGERGEGVWKVGFGGMGEDVIAVTCKRSGKTVVEIWSMKARSGSRGGGSGRLERERESDRDRDTERDRHKDKDRERRRARRDAQVVRAAKGEGGSEGRGNVEEPEGADRPEASSGLVEL</sequence>
<dbReference type="InterPro" id="IPR001680">
    <property type="entry name" value="WD40_rpt"/>
</dbReference>
<feature type="compositionally biased region" description="Pro residues" evidence="4">
    <location>
        <begin position="125"/>
        <end position="148"/>
    </location>
</feature>
<dbReference type="CDD" id="cd00200">
    <property type="entry name" value="WD40"/>
    <property type="match status" value="1"/>
</dbReference>
<keyword evidence="7" id="KW-1185">Reference proteome</keyword>
<evidence type="ECO:0000313" key="6">
    <source>
        <dbReference type="EMBL" id="KDR81093.1"/>
    </source>
</evidence>
<evidence type="ECO:0000313" key="7">
    <source>
        <dbReference type="Proteomes" id="UP000027222"/>
    </source>
</evidence>